<evidence type="ECO:0008006" key="3">
    <source>
        <dbReference type="Google" id="ProtNLM"/>
    </source>
</evidence>
<name>A0ABS6X8B0_9BACT</name>
<dbReference type="RefSeq" id="WP_199108332.1">
    <property type="nucleotide sequence ID" value="NZ_JAHWXQ010000001.1"/>
</dbReference>
<keyword evidence="2" id="KW-1185">Reference proteome</keyword>
<evidence type="ECO:0000313" key="1">
    <source>
        <dbReference type="EMBL" id="MBW3363738.1"/>
    </source>
</evidence>
<proteinExistence type="predicted"/>
<organism evidence="1 2">
    <name type="scientific">Pontibacter populi</name>
    <dbReference type="NCBI Taxonomy" id="890055"/>
    <lineage>
        <taxon>Bacteria</taxon>
        <taxon>Pseudomonadati</taxon>
        <taxon>Bacteroidota</taxon>
        <taxon>Cytophagia</taxon>
        <taxon>Cytophagales</taxon>
        <taxon>Hymenobacteraceae</taxon>
        <taxon>Pontibacter</taxon>
    </lineage>
</organism>
<comment type="caution">
    <text evidence="1">The sequence shown here is derived from an EMBL/GenBank/DDBJ whole genome shotgun (WGS) entry which is preliminary data.</text>
</comment>
<evidence type="ECO:0000313" key="2">
    <source>
        <dbReference type="Proteomes" id="UP000774935"/>
    </source>
</evidence>
<dbReference type="EMBL" id="JAHWXQ010000001">
    <property type="protein sequence ID" value="MBW3363738.1"/>
    <property type="molecule type" value="Genomic_DNA"/>
</dbReference>
<dbReference type="Proteomes" id="UP000774935">
    <property type="component" value="Unassembled WGS sequence"/>
</dbReference>
<accession>A0ABS6X8B0</accession>
<gene>
    <name evidence="1" type="ORF">KYK27_01700</name>
</gene>
<reference evidence="1 2" key="1">
    <citation type="submission" date="2021-07" db="EMBL/GenBank/DDBJ databases">
        <authorList>
            <person name="Kim M.K."/>
        </authorList>
    </citation>
    <scope>NUCLEOTIDE SEQUENCE [LARGE SCALE GENOMIC DNA]</scope>
    <source>
        <strain evidence="1 2">HLY7-15</strain>
    </source>
</reference>
<protein>
    <recommendedName>
        <fullName evidence="3">Inhibitor I9 domain-containing protein</fullName>
    </recommendedName>
</protein>
<sequence>MKYILLGITLILALISGNVVVQISPTQIVETNNTVSKKPLFVLRTNGVDYKLPEMALKEINPDWINEVQVIKELEGVENLTEEMKDGIVILTFKENVEAADRYLKSVIHQNEKVTIPVPEAIRIKE</sequence>